<evidence type="ECO:0000256" key="2">
    <source>
        <dbReference type="SAM" id="Phobius"/>
    </source>
</evidence>
<name>A0ABR0K1Q2_9EURO</name>
<evidence type="ECO:0000313" key="4">
    <source>
        <dbReference type="Proteomes" id="UP001345013"/>
    </source>
</evidence>
<reference evidence="3 4" key="1">
    <citation type="submission" date="2023-08" db="EMBL/GenBank/DDBJ databases">
        <title>Black Yeasts Isolated from many extreme environments.</title>
        <authorList>
            <person name="Coleine C."/>
            <person name="Stajich J.E."/>
            <person name="Selbmann L."/>
        </authorList>
    </citation>
    <scope>NUCLEOTIDE SEQUENCE [LARGE SCALE GENOMIC DNA]</scope>
    <source>
        <strain evidence="3 4">CCFEE 5885</strain>
    </source>
</reference>
<keyword evidence="2" id="KW-0472">Membrane</keyword>
<keyword evidence="2" id="KW-1133">Transmembrane helix</keyword>
<gene>
    <name evidence="3" type="primary">N19M</name>
    <name evidence="3" type="ORF">LTR24_007835</name>
</gene>
<proteinExistence type="predicted"/>
<evidence type="ECO:0000256" key="1">
    <source>
        <dbReference type="SAM" id="MobiDB-lite"/>
    </source>
</evidence>
<evidence type="ECO:0000313" key="3">
    <source>
        <dbReference type="EMBL" id="KAK5083207.1"/>
    </source>
</evidence>
<dbReference type="PANTHER" id="PTHR38488:SF1">
    <property type="entry name" value="OXIDOREDUCTASE 9.5 KDA SUBUNIT, PUTATIVE (AFU_ORTHOLOGUE AFUA_5G08980)-RELATED"/>
    <property type="match status" value="1"/>
</dbReference>
<organism evidence="3 4">
    <name type="scientific">Lithohypha guttulata</name>
    <dbReference type="NCBI Taxonomy" id="1690604"/>
    <lineage>
        <taxon>Eukaryota</taxon>
        <taxon>Fungi</taxon>
        <taxon>Dikarya</taxon>
        <taxon>Ascomycota</taxon>
        <taxon>Pezizomycotina</taxon>
        <taxon>Eurotiomycetes</taxon>
        <taxon>Chaetothyriomycetidae</taxon>
        <taxon>Chaetothyriales</taxon>
        <taxon>Trichomeriaceae</taxon>
        <taxon>Lithohypha</taxon>
    </lineage>
</organism>
<sequence length="77" mass="8530">MSGVPATFWSGPIRYIKWASYEKPAIFWSVIVGAMGPAALVVVPPMRRWAGDETPKRIPLTYPVPDGPRQIPTGYDD</sequence>
<keyword evidence="2" id="KW-0812">Transmembrane</keyword>
<keyword evidence="4" id="KW-1185">Reference proteome</keyword>
<dbReference type="PANTHER" id="PTHR38488">
    <property type="entry name" value="OXIDOREDUCTASE 9.5 KDA SUBUNIT, PUTATIVE (AFU_ORTHOLOGUE AFUA_5G08980)-RELATED"/>
    <property type="match status" value="1"/>
</dbReference>
<comment type="caution">
    <text evidence="3">The sequence shown here is derived from an EMBL/GenBank/DDBJ whole genome shotgun (WGS) entry which is preliminary data.</text>
</comment>
<feature type="transmembrane region" description="Helical" evidence="2">
    <location>
        <begin position="25"/>
        <end position="43"/>
    </location>
</feature>
<dbReference type="EMBL" id="JAVRRG010000124">
    <property type="protein sequence ID" value="KAK5083207.1"/>
    <property type="molecule type" value="Genomic_DNA"/>
</dbReference>
<protein>
    <submittedName>
        <fullName evidence="3">N19m, NADH-ubiquinone oxidoreductase 9.5 kDa subunit</fullName>
    </submittedName>
</protein>
<accession>A0ABR0K1Q2</accession>
<dbReference type="CDD" id="cd22903">
    <property type="entry name" value="NI9M"/>
    <property type="match status" value="1"/>
</dbReference>
<dbReference type="InterPro" id="IPR039961">
    <property type="entry name" value="Nuo9.5"/>
</dbReference>
<dbReference type="Proteomes" id="UP001345013">
    <property type="component" value="Unassembled WGS sequence"/>
</dbReference>
<feature type="region of interest" description="Disordered" evidence="1">
    <location>
        <begin position="58"/>
        <end position="77"/>
    </location>
</feature>